<protein>
    <submittedName>
        <fullName evidence="1">Uncharacterized protein</fullName>
    </submittedName>
</protein>
<reference evidence="1 2" key="1">
    <citation type="journal article" date="2012" name="Environ. Microbiol.">
        <title>Complete genome of Candidatus Chloracidobacterium thermophilum, a chlorophyll-based photoheterotroph belonging to the phylum Acidobacteria.</title>
        <authorList>
            <person name="Garcia Costas A.M."/>
            <person name="Liu Z."/>
            <person name="Tomsho L.P."/>
            <person name="Schuster S.C."/>
            <person name="Ward D.M."/>
            <person name="Bryant D.A."/>
        </authorList>
    </citation>
    <scope>NUCLEOTIDE SEQUENCE [LARGE SCALE GENOMIC DNA]</scope>
    <source>
        <strain evidence="1 2">B</strain>
    </source>
</reference>
<organism evidence="1 2">
    <name type="scientific">Chloracidobacterium thermophilum (strain B)</name>
    <dbReference type="NCBI Taxonomy" id="981222"/>
    <lineage>
        <taxon>Bacteria</taxon>
        <taxon>Pseudomonadati</taxon>
        <taxon>Acidobacteriota</taxon>
        <taxon>Terriglobia</taxon>
        <taxon>Terriglobales</taxon>
        <taxon>Acidobacteriaceae</taxon>
        <taxon>Chloracidobacterium</taxon>
    </lineage>
</organism>
<evidence type="ECO:0000313" key="2">
    <source>
        <dbReference type="Proteomes" id="UP000006791"/>
    </source>
</evidence>
<name>G2LJN2_CHLTF</name>
<dbReference type="KEGG" id="ctm:Cabther_B0041"/>
<dbReference type="HOGENOM" id="CLU_2697913_0_0_0"/>
<dbReference type="AlphaFoldDB" id="G2LJN2"/>
<gene>
    <name evidence="1" type="ordered locus">Cabther_B0041</name>
</gene>
<proteinExistence type="predicted"/>
<dbReference type="EMBL" id="CP002515">
    <property type="protein sequence ID" value="AEP13049.1"/>
    <property type="molecule type" value="Genomic_DNA"/>
</dbReference>
<dbReference type="Proteomes" id="UP000006791">
    <property type="component" value="Chromosome 2"/>
</dbReference>
<sequence>MTAVHLITQIYVTGRVGIRYKCLSGRWQFQICLELTHLILGNFFHEKEPLVSSFHRFYYLPFCQSLHDIAFFP</sequence>
<evidence type="ECO:0000313" key="1">
    <source>
        <dbReference type="EMBL" id="AEP13049.1"/>
    </source>
</evidence>
<keyword evidence="2" id="KW-1185">Reference proteome</keyword>
<accession>G2LJN2</accession>